<gene>
    <name evidence="1" type="ORF">A9Q02_22930</name>
</gene>
<comment type="caution">
    <text evidence="1">The sequence shown here is derived from an EMBL/GenBank/DDBJ whole genome shotgun (WGS) entry which is preliminary data.</text>
</comment>
<dbReference type="OrthoDB" id="152114at2"/>
<dbReference type="SUPFAM" id="SSF53098">
    <property type="entry name" value="Ribonuclease H-like"/>
    <property type="match status" value="1"/>
</dbReference>
<reference evidence="1 2" key="1">
    <citation type="submission" date="2016-05" db="EMBL/GenBank/DDBJ databases">
        <authorList>
            <person name="Lavstsen T."/>
            <person name="Jespersen J.S."/>
        </authorList>
    </citation>
    <scope>NUCLEOTIDE SEQUENCE [LARGE SCALE GENOMIC DNA]</scope>
    <source>
        <strain evidence="1 2">B7-9</strain>
    </source>
</reference>
<proteinExistence type="predicted"/>
<name>A0A2H3KQ05_9CHLR</name>
<dbReference type="InterPro" id="IPR012337">
    <property type="entry name" value="RNaseH-like_sf"/>
</dbReference>
<dbReference type="RefSeq" id="WP_097651065.1">
    <property type="nucleotide sequence ID" value="NZ_LYXE01000044.1"/>
</dbReference>
<dbReference type="Proteomes" id="UP000220922">
    <property type="component" value="Unassembled WGS sequence"/>
</dbReference>
<dbReference type="AlphaFoldDB" id="A0A2H3KQ05"/>
<accession>A0A2H3KQ05</accession>
<sequence length="287" mass="32936">MNRTQALSEWTHVVSTHMSHLSKPQAVVLALWSFGIAFTRSCGRGTVATFLALLLGRKRDAVEQQLYEWCVEARRKRGIKRCELDVTTCFVPLLRWMISMWGDSLQIALTLDATTLRTRFAILVVSVVYRGNAIPVAWTMVPATEKRAWRRDWLRMLRILRPGIPSDWTVLVASDRGLYARWLFRRIVRLGWHPFMRIKAGSTFRPAGKAAWVKLTTLVTDVGQSWQGRGTCFQAESQLACTLVAWWGEGYAEPWFVITDFDPEACDVAWYGLRTWCEQGFKCTKRG</sequence>
<evidence type="ECO:0000313" key="1">
    <source>
        <dbReference type="EMBL" id="PDW00392.1"/>
    </source>
</evidence>
<evidence type="ECO:0000313" key="2">
    <source>
        <dbReference type="Proteomes" id="UP000220922"/>
    </source>
</evidence>
<protein>
    <submittedName>
        <fullName evidence="1">Uncharacterized protein</fullName>
    </submittedName>
</protein>
<dbReference type="EMBL" id="LYXE01000044">
    <property type="protein sequence ID" value="PDW00392.1"/>
    <property type="molecule type" value="Genomic_DNA"/>
</dbReference>
<organism evidence="1 2">
    <name type="scientific">Candidatus Chloroploca asiatica</name>
    <dbReference type="NCBI Taxonomy" id="1506545"/>
    <lineage>
        <taxon>Bacteria</taxon>
        <taxon>Bacillati</taxon>
        <taxon>Chloroflexota</taxon>
        <taxon>Chloroflexia</taxon>
        <taxon>Chloroflexales</taxon>
        <taxon>Chloroflexineae</taxon>
        <taxon>Oscillochloridaceae</taxon>
        <taxon>Candidatus Chloroploca</taxon>
    </lineage>
</organism>
<feature type="non-terminal residue" evidence="1">
    <location>
        <position position="287"/>
    </location>
</feature>
<keyword evidence="2" id="KW-1185">Reference proteome</keyword>